<sequence>MSIPELLEKPVPSTTIGSRSRKGGAAHISGTAGAALAPLVTRRQDKEKHPHFGDGNTEASRAQRLTHSVKNVIFNEQLPVMENSGVDVRISISGTQPGLQTKEGKQGSIKILDVNARWMGAVSIIPGQGVSQGAGVRRSGPHYESHHTDTGHGARAAGLKRVPAPGVCISFQNRAPSTRLTASGTQRAEEGPRPLLTELSPGNRKPGCDNSHLGPASTLEMPNHAASALGEIRDAEKQVLEIDGSTVVSVNGAACSCTVHSLCRKSQPGPPMSVKPEFTPKLNDSASLGLQPLAYETTSLPTPVRAPGREKKVVEKTELCNPGTNLGLSHCGISPSSK</sequence>
<keyword evidence="3" id="KW-1185">Reference proteome</keyword>
<reference evidence="2" key="1">
    <citation type="submission" date="2022-03" db="EMBL/GenBank/DDBJ databases">
        <title>Genomic analyses of argali, domestic sheep and their hybrids provide insights into chromosomal evolution, heterosis and genetic basis of agronomic traits.</title>
        <authorList>
            <person name="Li M."/>
        </authorList>
    </citation>
    <scope>NUCLEOTIDE SEQUENCE</scope>
    <source>
        <strain evidence="2">CAU-MHL-2022a</strain>
        <tissue evidence="2">Skin</tissue>
    </source>
</reference>
<feature type="region of interest" description="Disordered" evidence="1">
    <location>
        <begin position="1"/>
        <end position="32"/>
    </location>
</feature>
<dbReference type="Proteomes" id="UP001214576">
    <property type="component" value="Unassembled WGS sequence"/>
</dbReference>
<organism evidence="2 3">
    <name type="scientific">Ovis ammon polii</name>
    <dbReference type="NCBI Taxonomy" id="230172"/>
    <lineage>
        <taxon>Eukaryota</taxon>
        <taxon>Metazoa</taxon>
        <taxon>Chordata</taxon>
        <taxon>Craniata</taxon>
        <taxon>Vertebrata</taxon>
        <taxon>Euteleostomi</taxon>
        <taxon>Mammalia</taxon>
        <taxon>Eutheria</taxon>
        <taxon>Laurasiatheria</taxon>
        <taxon>Artiodactyla</taxon>
        <taxon>Ruminantia</taxon>
        <taxon>Pecora</taxon>
        <taxon>Bovidae</taxon>
        <taxon>Caprinae</taxon>
        <taxon>Ovis</taxon>
    </lineage>
</organism>
<dbReference type="EMBL" id="JAKZEL010000007">
    <property type="protein sequence ID" value="KAI4542308.1"/>
    <property type="molecule type" value="Genomic_DNA"/>
</dbReference>
<proteinExistence type="predicted"/>
<evidence type="ECO:0000313" key="3">
    <source>
        <dbReference type="Proteomes" id="UP001214576"/>
    </source>
</evidence>
<comment type="caution">
    <text evidence="2">The sequence shown here is derived from an EMBL/GenBank/DDBJ whole genome shotgun (WGS) entry which is preliminary data.</text>
</comment>
<evidence type="ECO:0000313" key="2">
    <source>
        <dbReference type="EMBL" id="KAI4542308.1"/>
    </source>
</evidence>
<feature type="compositionally biased region" description="Polar residues" evidence="1">
    <location>
        <begin position="173"/>
        <end position="186"/>
    </location>
</feature>
<name>A0AAD4YC14_OVIAM</name>
<feature type="compositionally biased region" description="Basic and acidic residues" evidence="1">
    <location>
        <begin position="141"/>
        <end position="152"/>
    </location>
</feature>
<gene>
    <name evidence="2" type="ORF">MG293_007687</name>
</gene>
<dbReference type="AlphaFoldDB" id="A0AAD4YC14"/>
<evidence type="ECO:0000256" key="1">
    <source>
        <dbReference type="SAM" id="MobiDB-lite"/>
    </source>
</evidence>
<protein>
    <submittedName>
        <fullName evidence="2">Uncharacterized protein</fullName>
    </submittedName>
</protein>
<feature type="region of interest" description="Disordered" evidence="1">
    <location>
        <begin position="129"/>
        <end position="153"/>
    </location>
</feature>
<accession>A0AAD4YC14</accession>
<feature type="region of interest" description="Disordered" evidence="1">
    <location>
        <begin position="173"/>
        <end position="206"/>
    </location>
</feature>